<evidence type="ECO:0000313" key="3">
    <source>
        <dbReference type="Proteomes" id="UP000268684"/>
    </source>
</evidence>
<proteinExistence type="predicted"/>
<reference evidence="2 3" key="1">
    <citation type="submission" date="2017-11" db="EMBL/GenBank/DDBJ databases">
        <authorList>
            <person name="Seth-Smith MB H."/>
        </authorList>
    </citation>
    <scope>NUCLEOTIDE SEQUENCE [LARGE SCALE GENOMIC DNA]</scope>
    <source>
        <strain evidence="2">E</strain>
    </source>
</reference>
<dbReference type="GeneID" id="71053198"/>
<gene>
    <name evidence="2" type="ORF">BSTAB16_0700</name>
</gene>
<keyword evidence="3" id="KW-1185">Reference proteome</keyword>
<dbReference type="EMBL" id="LR025742">
    <property type="protein sequence ID" value="VBB10593.1"/>
    <property type="molecule type" value="Genomic_DNA"/>
</dbReference>
<name>A0AAJ5N7A3_9BURK</name>
<evidence type="ECO:0000256" key="1">
    <source>
        <dbReference type="SAM" id="MobiDB-lite"/>
    </source>
</evidence>
<dbReference type="RefSeq" id="WP_069745449.1">
    <property type="nucleotide sequence ID" value="NZ_CADFDX010000015.1"/>
</dbReference>
<protein>
    <submittedName>
        <fullName evidence="2">Uncharacterized protein</fullName>
    </submittedName>
</protein>
<accession>A0AAJ5N7A3</accession>
<dbReference type="AlphaFoldDB" id="A0AAJ5N7A3"/>
<organism evidence="2 3">
    <name type="scientific">Burkholderia stabilis</name>
    <dbReference type="NCBI Taxonomy" id="95485"/>
    <lineage>
        <taxon>Bacteria</taxon>
        <taxon>Pseudomonadati</taxon>
        <taxon>Pseudomonadota</taxon>
        <taxon>Betaproteobacteria</taxon>
        <taxon>Burkholderiales</taxon>
        <taxon>Burkholderiaceae</taxon>
        <taxon>Burkholderia</taxon>
        <taxon>Burkholderia cepacia complex</taxon>
    </lineage>
</organism>
<dbReference type="KEGG" id="bstl:BBJ41_04220"/>
<evidence type="ECO:0000313" key="2">
    <source>
        <dbReference type="EMBL" id="VBB10593.1"/>
    </source>
</evidence>
<sequence length="100" mass="11076">MHGDIGPHDAGIAKVFDVKKMREAAQRVANRINRPVESGMESKPTKHPAGFSLQDTRPAAITTKLANRDANAYDFAARVNPNTTHQYYDRRKVKAADATE</sequence>
<feature type="region of interest" description="Disordered" evidence="1">
    <location>
        <begin position="30"/>
        <end position="56"/>
    </location>
</feature>
<dbReference type="Proteomes" id="UP000268684">
    <property type="component" value="Chromosome I"/>
</dbReference>